<keyword evidence="8" id="KW-0503">Monooxygenase</keyword>
<dbReference type="InterPro" id="IPR001128">
    <property type="entry name" value="Cyt_P450"/>
</dbReference>
<dbReference type="InterPro" id="IPR050364">
    <property type="entry name" value="Cytochrome_P450_fung"/>
</dbReference>
<evidence type="ECO:0000256" key="4">
    <source>
        <dbReference type="ARBA" id="ARBA00022617"/>
    </source>
</evidence>
<evidence type="ECO:0000256" key="7">
    <source>
        <dbReference type="ARBA" id="ARBA00023004"/>
    </source>
</evidence>
<keyword evidence="4" id="KW-0349">Heme</keyword>
<keyword evidence="10" id="KW-1185">Reference proteome</keyword>
<dbReference type="Pfam" id="PF00067">
    <property type="entry name" value="p450"/>
    <property type="match status" value="1"/>
</dbReference>
<dbReference type="InterPro" id="IPR036396">
    <property type="entry name" value="Cyt_P450_sf"/>
</dbReference>
<evidence type="ECO:0000313" key="10">
    <source>
        <dbReference type="Proteomes" id="UP001218218"/>
    </source>
</evidence>
<gene>
    <name evidence="9" type="ORF">DFH08DRAFT_807371</name>
</gene>
<dbReference type="GO" id="GO:0004497">
    <property type="term" value="F:monooxygenase activity"/>
    <property type="evidence" value="ECO:0007669"/>
    <property type="project" value="UniProtKB-KW"/>
</dbReference>
<evidence type="ECO:0000256" key="8">
    <source>
        <dbReference type="ARBA" id="ARBA00023033"/>
    </source>
</evidence>
<keyword evidence="6" id="KW-0560">Oxidoreductase</keyword>
<dbReference type="GO" id="GO:0016705">
    <property type="term" value="F:oxidoreductase activity, acting on paired donors, with incorporation or reduction of molecular oxygen"/>
    <property type="evidence" value="ECO:0007669"/>
    <property type="project" value="InterPro"/>
</dbReference>
<keyword evidence="7" id="KW-0408">Iron</keyword>
<dbReference type="GO" id="GO:0005506">
    <property type="term" value="F:iron ion binding"/>
    <property type="evidence" value="ECO:0007669"/>
    <property type="project" value="InterPro"/>
</dbReference>
<evidence type="ECO:0000256" key="1">
    <source>
        <dbReference type="ARBA" id="ARBA00001971"/>
    </source>
</evidence>
<protein>
    <submittedName>
        <fullName evidence="9">Cytochrome P450</fullName>
    </submittedName>
</protein>
<dbReference type="PRINTS" id="PR00463">
    <property type="entry name" value="EP450I"/>
</dbReference>
<dbReference type="AlphaFoldDB" id="A0AAD7A5S8"/>
<dbReference type="GO" id="GO:0020037">
    <property type="term" value="F:heme binding"/>
    <property type="evidence" value="ECO:0007669"/>
    <property type="project" value="InterPro"/>
</dbReference>
<proteinExistence type="inferred from homology"/>
<evidence type="ECO:0000256" key="2">
    <source>
        <dbReference type="ARBA" id="ARBA00005179"/>
    </source>
</evidence>
<keyword evidence="5" id="KW-0479">Metal-binding</keyword>
<accession>A0AAD7A5S8</accession>
<dbReference type="EMBL" id="JARIHO010000015">
    <property type="protein sequence ID" value="KAJ7350048.1"/>
    <property type="molecule type" value="Genomic_DNA"/>
</dbReference>
<comment type="similarity">
    <text evidence="3">Belongs to the cytochrome P450 family.</text>
</comment>
<dbReference type="PANTHER" id="PTHR46300">
    <property type="entry name" value="P450, PUTATIVE (EUROFUNG)-RELATED-RELATED"/>
    <property type="match status" value="1"/>
</dbReference>
<evidence type="ECO:0000256" key="3">
    <source>
        <dbReference type="ARBA" id="ARBA00010617"/>
    </source>
</evidence>
<evidence type="ECO:0000256" key="6">
    <source>
        <dbReference type="ARBA" id="ARBA00023002"/>
    </source>
</evidence>
<evidence type="ECO:0000256" key="5">
    <source>
        <dbReference type="ARBA" id="ARBA00022723"/>
    </source>
</evidence>
<dbReference type="SUPFAM" id="SSF48264">
    <property type="entry name" value="Cytochrome P450"/>
    <property type="match status" value="1"/>
</dbReference>
<comment type="cofactor">
    <cofactor evidence="1">
        <name>heme</name>
        <dbReference type="ChEBI" id="CHEBI:30413"/>
    </cofactor>
</comment>
<sequence>MYFKLALAGFAVPVILVYWFNKRSLKSLEIRVRRRIPSSAAHSRFRQPKCGNTMSICLMSTVTHRMPRDFSGAALAFTPHDGPGKYQSNHMRFKLLPYGESFRRQLGAFHQMLEPRAVGGYETLQLSMSLRLLRDMAKAQTEFFRHVPRFPASLVFALIFGRELEEHDLAEVQKILADFVFDINPGAHLVDTFPMLDLLPDFLSPWRAEARRKHLRELAVNMLYGGLWMDVKKRMEEDASPHACGNSKRNSRCPTRRSSIFSARTRFASGTGTSAETMLWFVMAFCTPEAAKKAQEEINNVFNVDTLFDLPYCFALLKEVVRWSPVVPLSFPHYLDADDEYKGYKIKKGSTFISSLWNMHHNEEEFPNPYKFEPKWFMIKKHSCVGVWLRSAESRWKALYEVMYSVVLRASGSDCAKGIGATRHLKRMTRHSVGTQTMKRETSLKPAILKGSRWAQHARIALVRCCTRQKLSSTTPRKIKIKSTRRHSWYNGVRCTERRPDSRRQIWESGEIDLEVCCRGSKRYSESSAALMNH</sequence>
<dbReference type="Gene3D" id="1.10.630.10">
    <property type="entry name" value="Cytochrome P450"/>
    <property type="match status" value="1"/>
</dbReference>
<name>A0AAD7A5S8_9AGAR</name>
<evidence type="ECO:0000313" key="9">
    <source>
        <dbReference type="EMBL" id="KAJ7350048.1"/>
    </source>
</evidence>
<dbReference type="InterPro" id="IPR002401">
    <property type="entry name" value="Cyt_P450_E_grp-I"/>
</dbReference>
<organism evidence="9 10">
    <name type="scientific">Mycena albidolilacea</name>
    <dbReference type="NCBI Taxonomy" id="1033008"/>
    <lineage>
        <taxon>Eukaryota</taxon>
        <taxon>Fungi</taxon>
        <taxon>Dikarya</taxon>
        <taxon>Basidiomycota</taxon>
        <taxon>Agaricomycotina</taxon>
        <taxon>Agaricomycetes</taxon>
        <taxon>Agaricomycetidae</taxon>
        <taxon>Agaricales</taxon>
        <taxon>Marasmiineae</taxon>
        <taxon>Mycenaceae</taxon>
        <taxon>Mycena</taxon>
    </lineage>
</organism>
<comment type="pathway">
    <text evidence="2">Secondary metabolite biosynthesis.</text>
</comment>
<comment type="caution">
    <text evidence="9">The sequence shown here is derived from an EMBL/GenBank/DDBJ whole genome shotgun (WGS) entry which is preliminary data.</text>
</comment>
<reference evidence="9" key="1">
    <citation type="submission" date="2023-03" db="EMBL/GenBank/DDBJ databases">
        <title>Massive genome expansion in bonnet fungi (Mycena s.s.) driven by repeated elements and novel gene families across ecological guilds.</title>
        <authorList>
            <consortium name="Lawrence Berkeley National Laboratory"/>
            <person name="Harder C.B."/>
            <person name="Miyauchi S."/>
            <person name="Viragh M."/>
            <person name="Kuo A."/>
            <person name="Thoen E."/>
            <person name="Andreopoulos B."/>
            <person name="Lu D."/>
            <person name="Skrede I."/>
            <person name="Drula E."/>
            <person name="Henrissat B."/>
            <person name="Morin E."/>
            <person name="Kohler A."/>
            <person name="Barry K."/>
            <person name="LaButti K."/>
            <person name="Morin E."/>
            <person name="Salamov A."/>
            <person name="Lipzen A."/>
            <person name="Mereny Z."/>
            <person name="Hegedus B."/>
            <person name="Baldrian P."/>
            <person name="Stursova M."/>
            <person name="Weitz H."/>
            <person name="Taylor A."/>
            <person name="Grigoriev I.V."/>
            <person name="Nagy L.G."/>
            <person name="Martin F."/>
            <person name="Kauserud H."/>
        </authorList>
    </citation>
    <scope>NUCLEOTIDE SEQUENCE</scope>
    <source>
        <strain evidence="9">CBHHK002</strain>
    </source>
</reference>
<dbReference type="Proteomes" id="UP001218218">
    <property type="component" value="Unassembled WGS sequence"/>
</dbReference>